<keyword evidence="3" id="KW-0479">Metal-binding</keyword>
<dbReference type="GO" id="GO:0046872">
    <property type="term" value="F:metal ion binding"/>
    <property type="evidence" value="ECO:0007669"/>
    <property type="project" value="UniProtKB-KW"/>
</dbReference>
<dbReference type="InterPro" id="IPR023214">
    <property type="entry name" value="HAD_sf"/>
</dbReference>
<dbReference type="Gene3D" id="3.40.50.1000">
    <property type="entry name" value="HAD superfamily/HAD-like"/>
    <property type="match status" value="1"/>
</dbReference>
<sequence>MTAWPDPDRLRVLLLDADGNLFPSEAPAFDASAEVTNQFLASLGIEERYTPEYLLATTTGKNFRTTAVDLAAANGVQVAPTVLDDWVAEEKKVVSAHLGRVLRPDPAVLEPLRRLAGHYRLAAVSSSALSRLDASFRATGLADLIPSECRYSAEDSLPTPTSKPDPAVYLHAAEQLGVPVGQALAVEDSVPGAQSAVAAGIATAGNLTFVPVPERDERRQALTGAGAEVVIESWDELSALLLDTRIRS</sequence>
<evidence type="ECO:0000256" key="4">
    <source>
        <dbReference type="ARBA" id="ARBA00022842"/>
    </source>
</evidence>
<evidence type="ECO:0000256" key="3">
    <source>
        <dbReference type="ARBA" id="ARBA00022723"/>
    </source>
</evidence>
<dbReference type="CDD" id="cd07505">
    <property type="entry name" value="HAD_BPGM-like"/>
    <property type="match status" value="1"/>
</dbReference>
<evidence type="ECO:0000256" key="1">
    <source>
        <dbReference type="ARBA" id="ARBA00001946"/>
    </source>
</evidence>
<dbReference type="Pfam" id="PF00702">
    <property type="entry name" value="Hydrolase"/>
    <property type="match status" value="1"/>
</dbReference>
<comment type="caution">
    <text evidence="5">The sequence shown here is derived from an EMBL/GenBank/DDBJ whole genome shotgun (WGS) entry which is preliminary data.</text>
</comment>
<keyword evidence="6" id="KW-1185">Reference proteome</keyword>
<dbReference type="InterPro" id="IPR006439">
    <property type="entry name" value="HAD-SF_hydro_IA"/>
</dbReference>
<dbReference type="EMBL" id="JACHMF010000001">
    <property type="protein sequence ID" value="MBB4689927.1"/>
    <property type="molecule type" value="Genomic_DNA"/>
</dbReference>
<name>A0A7W7CK09_9ACTN</name>
<keyword evidence="4" id="KW-0460">Magnesium</keyword>
<gene>
    <name evidence="5" type="ORF">BKA14_000075</name>
</gene>
<dbReference type="SFLD" id="SFLDS00003">
    <property type="entry name" value="Haloacid_Dehalogenase"/>
    <property type="match status" value="1"/>
</dbReference>
<dbReference type="PANTHER" id="PTHR46193">
    <property type="entry name" value="6-PHOSPHOGLUCONATE PHOSPHATASE"/>
    <property type="match status" value="1"/>
</dbReference>
<dbReference type="RefSeq" id="WP_184948963.1">
    <property type="nucleotide sequence ID" value="NZ_BOMC01000081.1"/>
</dbReference>
<dbReference type="Proteomes" id="UP000542742">
    <property type="component" value="Unassembled WGS sequence"/>
</dbReference>
<dbReference type="Gene3D" id="1.10.150.240">
    <property type="entry name" value="Putative phosphatase, domain 2"/>
    <property type="match status" value="1"/>
</dbReference>
<evidence type="ECO:0000313" key="6">
    <source>
        <dbReference type="Proteomes" id="UP000542742"/>
    </source>
</evidence>
<dbReference type="PANTHER" id="PTHR46193:SF10">
    <property type="entry name" value="6-PHOSPHOGLUCONATE PHOSPHATASE"/>
    <property type="match status" value="1"/>
</dbReference>
<organism evidence="5 6">
    <name type="scientific">Paractinoplanes abujensis</name>
    <dbReference type="NCBI Taxonomy" id="882441"/>
    <lineage>
        <taxon>Bacteria</taxon>
        <taxon>Bacillati</taxon>
        <taxon>Actinomycetota</taxon>
        <taxon>Actinomycetes</taxon>
        <taxon>Micromonosporales</taxon>
        <taxon>Micromonosporaceae</taxon>
        <taxon>Paractinoplanes</taxon>
    </lineage>
</organism>
<comment type="cofactor">
    <cofactor evidence="1">
        <name>Mg(2+)</name>
        <dbReference type="ChEBI" id="CHEBI:18420"/>
    </cofactor>
</comment>
<evidence type="ECO:0000256" key="2">
    <source>
        <dbReference type="ARBA" id="ARBA00006171"/>
    </source>
</evidence>
<dbReference type="GO" id="GO:0003824">
    <property type="term" value="F:catalytic activity"/>
    <property type="evidence" value="ECO:0007669"/>
    <property type="project" value="UniProtKB-ARBA"/>
</dbReference>
<dbReference type="NCBIfam" id="TIGR01509">
    <property type="entry name" value="HAD-SF-IA-v3"/>
    <property type="match status" value="1"/>
</dbReference>
<protein>
    <submittedName>
        <fullName evidence="5">Beta-phosphoglucomutase-like phosphatase (HAD superfamily)</fullName>
    </submittedName>
</protein>
<dbReference type="InterPro" id="IPR051600">
    <property type="entry name" value="Beta-PGM-like"/>
</dbReference>
<dbReference type="AlphaFoldDB" id="A0A7W7CK09"/>
<accession>A0A7W7CK09</accession>
<comment type="similarity">
    <text evidence="2">Belongs to the HAD-like hydrolase superfamily. CbbY/CbbZ/Gph/YieH family.</text>
</comment>
<proteinExistence type="inferred from homology"/>
<evidence type="ECO:0000313" key="5">
    <source>
        <dbReference type="EMBL" id="MBB4689927.1"/>
    </source>
</evidence>
<dbReference type="InterPro" id="IPR023198">
    <property type="entry name" value="PGP-like_dom2"/>
</dbReference>
<dbReference type="InterPro" id="IPR036412">
    <property type="entry name" value="HAD-like_sf"/>
</dbReference>
<reference evidence="5 6" key="1">
    <citation type="submission" date="2020-08" db="EMBL/GenBank/DDBJ databases">
        <title>Sequencing the genomes of 1000 actinobacteria strains.</title>
        <authorList>
            <person name="Klenk H.-P."/>
        </authorList>
    </citation>
    <scope>NUCLEOTIDE SEQUENCE [LARGE SCALE GENOMIC DNA]</scope>
    <source>
        <strain evidence="5 6">DSM 45518</strain>
    </source>
</reference>
<dbReference type="SFLD" id="SFLDG01129">
    <property type="entry name" value="C1.5:_HAD__Beta-PGM__Phosphata"/>
    <property type="match status" value="1"/>
</dbReference>
<dbReference type="SUPFAM" id="SSF56784">
    <property type="entry name" value="HAD-like"/>
    <property type="match status" value="1"/>
</dbReference>